<evidence type="ECO:0000313" key="4">
    <source>
        <dbReference type="Proteomes" id="UP000829354"/>
    </source>
</evidence>
<accession>A0AAE9FII3</accession>
<sequence length="459" mass="53144">MQPEAKRGRILDPVSLARRRSSERDVRHYTTQEIRRQAAARDSNLSRKSSRGGHQSGANSRGGHDESRKSRSMKKQRDRERRKSRSSRSANRSSSVDPGYIPHATYHNSYESDVASYKYGIQSSSFSKAPPFDHHRYSSEAPPFDRSRLSSGDRYGHEADYVHHRKNRASSEAPPIHHNRSTGFDGYIHEIGYAPPHRHNEHNKPVFKHPGDYFSTGRYNSANDSRVATYKHGLPSAENAFDPQMTNDRHGFSERVRAYDLGQYGHFDSEAPRGRARDRRSSSMDNAPRGHGPRGHVLRGYAPRGQAERGQNPKIPKKFQRPCRPLQIAPDYERVYAARRTLCSIPSSAQKPVNFHIKLTRPLTERQDLVNKLYEAFDYRSKEGETWEDLKRRVLEAERELMAYEEQHQDEEKKKRSAVIRARLIRDNPGCDQPGYRRRSRSRSWSCSPNKRYKDIFEF</sequence>
<feature type="region of interest" description="Disordered" evidence="2">
    <location>
        <begin position="132"/>
        <end position="152"/>
    </location>
</feature>
<dbReference type="Proteomes" id="UP000829354">
    <property type="component" value="Chromosome X"/>
</dbReference>
<feature type="compositionally biased region" description="Basic and acidic residues" evidence="2">
    <location>
        <begin position="20"/>
        <end position="36"/>
    </location>
</feature>
<organism evidence="3 4">
    <name type="scientific">Caenorhabditis briggsae</name>
    <dbReference type="NCBI Taxonomy" id="6238"/>
    <lineage>
        <taxon>Eukaryota</taxon>
        <taxon>Metazoa</taxon>
        <taxon>Ecdysozoa</taxon>
        <taxon>Nematoda</taxon>
        <taxon>Chromadorea</taxon>
        <taxon>Rhabditida</taxon>
        <taxon>Rhabditina</taxon>
        <taxon>Rhabditomorpha</taxon>
        <taxon>Rhabditoidea</taxon>
        <taxon>Rhabditidae</taxon>
        <taxon>Peloderinae</taxon>
        <taxon>Caenorhabditis</taxon>
    </lineage>
</organism>
<keyword evidence="1" id="KW-0175">Coiled coil</keyword>
<evidence type="ECO:0000256" key="2">
    <source>
        <dbReference type="SAM" id="MobiDB-lite"/>
    </source>
</evidence>
<proteinExistence type="predicted"/>
<dbReference type="AlphaFoldDB" id="A0AAE9FII3"/>
<gene>
    <name evidence="3" type="ORF">L5515_019487</name>
</gene>
<feature type="compositionally biased region" description="Basic and acidic residues" evidence="2">
    <location>
        <begin position="62"/>
        <end position="81"/>
    </location>
</feature>
<feature type="coiled-coil region" evidence="1">
    <location>
        <begin position="387"/>
        <end position="414"/>
    </location>
</feature>
<evidence type="ECO:0000256" key="1">
    <source>
        <dbReference type="SAM" id="Coils"/>
    </source>
</evidence>
<reference evidence="3 4" key="1">
    <citation type="submission" date="2022-04" db="EMBL/GenBank/DDBJ databases">
        <title>Chromosome-level reference genomes for two strains of Caenorhabditis briggsae: an improved platform for comparative genomics.</title>
        <authorList>
            <person name="Stevens L."/>
            <person name="Andersen E."/>
        </authorList>
    </citation>
    <scope>NUCLEOTIDE SEQUENCE [LARGE SCALE GENOMIC DNA]</scope>
    <source>
        <strain evidence="3">VX34</strain>
        <tissue evidence="3">Whole-organism</tissue>
    </source>
</reference>
<feature type="region of interest" description="Disordered" evidence="2">
    <location>
        <begin position="1"/>
        <end position="104"/>
    </location>
</feature>
<dbReference type="EMBL" id="CP092625">
    <property type="protein sequence ID" value="UMM44324.1"/>
    <property type="molecule type" value="Genomic_DNA"/>
</dbReference>
<keyword evidence="4" id="KW-1185">Reference proteome</keyword>
<feature type="compositionally biased region" description="Basic and acidic residues" evidence="2">
    <location>
        <begin position="267"/>
        <end position="282"/>
    </location>
</feature>
<feature type="region of interest" description="Disordered" evidence="2">
    <location>
        <begin position="263"/>
        <end position="322"/>
    </location>
</feature>
<protein>
    <submittedName>
        <fullName evidence="3">Uncharacterized protein</fullName>
    </submittedName>
</protein>
<evidence type="ECO:0000313" key="3">
    <source>
        <dbReference type="EMBL" id="UMM44324.1"/>
    </source>
</evidence>
<feature type="compositionally biased region" description="Basic and acidic residues" evidence="2">
    <location>
        <begin position="132"/>
        <end position="148"/>
    </location>
</feature>
<name>A0AAE9FII3_CAEBR</name>
<feature type="compositionally biased region" description="Basic and acidic residues" evidence="2">
    <location>
        <begin position="1"/>
        <end position="10"/>
    </location>
</feature>